<organism evidence="6 7">
    <name type="scientific">Methylobacterium pseudosasicola</name>
    <dbReference type="NCBI Taxonomy" id="582667"/>
    <lineage>
        <taxon>Bacteria</taxon>
        <taxon>Pseudomonadati</taxon>
        <taxon>Pseudomonadota</taxon>
        <taxon>Alphaproteobacteria</taxon>
        <taxon>Hyphomicrobiales</taxon>
        <taxon>Methylobacteriaceae</taxon>
        <taxon>Methylobacterium</taxon>
    </lineage>
</organism>
<dbReference type="Gene3D" id="3.40.190.10">
    <property type="entry name" value="Periplasmic binding protein-like II"/>
    <property type="match status" value="1"/>
</dbReference>
<proteinExistence type="inferred from homology"/>
<protein>
    <submittedName>
        <fullName evidence="6">Peptide/nickel transport system substrate-binding protein</fullName>
    </submittedName>
</protein>
<dbReference type="GO" id="GO:1904680">
    <property type="term" value="F:peptide transmembrane transporter activity"/>
    <property type="evidence" value="ECO:0007669"/>
    <property type="project" value="TreeGrafter"/>
</dbReference>
<dbReference type="PIRSF" id="PIRSF002741">
    <property type="entry name" value="MppA"/>
    <property type="match status" value="1"/>
</dbReference>
<evidence type="ECO:0000259" key="5">
    <source>
        <dbReference type="Pfam" id="PF00496"/>
    </source>
</evidence>
<comment type="subcellular location">
    <subcellularLocation>
        <location evidence="1">Periplasm</location>
    </subcellularLocation>
</comment>
<feature type="signal peptide" evidence="4">
    <location>
        <begin position="1"/>
        <end position="22"/>
    </location>
</feature>
<dbReference type="Gene3D" id="3.10.105.10">
    <property type="entry name" value="Dipeptide-binding Protein, Domain 3"/>
    <property type="match status" value="1"/>
</dbReference>
<evidence type="ECO:0000256" key="2">
    <source>
        <dbReference type="ARBA" id="ARBA00005695"/>
    </source>
</evidence>
<dbReference type="RefSeq" id="WP_092045812.1">
    <property type="nucleotide sequence ID" value="NZ_FOTK01000044.1"/>
</dbReference>
<evidence type="ECO:0000256" key="1">
    <source>
        <dbReference type="ARBA" id="ARBA00004418"/>
    </source>
</evidence>
<evidence type="ECO:0000313" key="6">
    <source>
        <dbReference type="EMBL" id="SFM66667.1"/>
    </source>
</evidence>
<dbReference type="SUPFAM" id="SSF53850">
    <property type="entry name" value="Periplasmic binding protein-like II"/>
    <property type="match status" value="1"/>
</dbReference>
<dbReference type="InterPro" id="IPR030678">
    <property type="entry name" value="Peptide/Ni-bd"/>
</dbReference>
<dbReference type="CDD" id="cd08517">
    <property type="entry name" value="PBP2_NikA_DppA_OppA_like_13"/>
    <property type="match status" value="1"/>
</dbReference>
<dbReference type="STRING" id="582667.SAMN05192568_104430"/>
<dbReference type="EMBL" id="FOTK01000044">
    <property type="protein sequence ID" value="SFM66667.1"/>
    <property type="molecule type" value="Genomic_DNA"/>
</dbReference>
<dbReference type="OrthoDB" id="9803988at2"/>
<feature type="domain" description="Solute-binding protein family 5" evidence="5">
    <location>
        <begin position="71"/>
        <end position="414"/>
    </location>
</feature>
<dbReference type="GO" id="GO:0015833">
    <property type="term" value="P:peptide transport"/>
    <property type="evidence" value="ECO:0007669"/>
    <property type="project" value="TreeGrafter"/>
</dbReference>
<reference evidence="7" key="1">
    <citation type="submission" date="2016-10" db="EMBL/GenBank/DDBJ databases">
        <authorList>
            <person name="Varghese N."/>
            <person name="Submissions S."/>
        </authorList>
    </citation>
    <scope>NUCLEOTIDE SEQUENCE [LARGE SCALE GENOMIC DNA]</scope>
    <source>
        <strain evidence="7">BL36</strain>
    </source>
</reference>
<evidence type="ECO:0000256" key="3">
    <source>
        <dbReference type="ARBA" id="ARBA00022729"/>
    </source>
</evidence>
<keyword evidence="3 4" id="KW-0732">Signal</keyword>
<gene>
    <name evidence="6" type="ORF">SAMN05192568_104430</name>
</gene>
<accession>A0A1I4SQK1</accession>
<dbReference type="Proteomes" id="UP000199048">
    <property type="component" value="Unassembled WGS sequence"/>
</dbReference>
<dbReference type="InterPro" id="IPR039424">
    <property type="entry name" value="SBP_5"/>
</dbReference>
<sequence>MSNILRSLLTISVLAGPAVAQAQPIPGGRANLIVQPVPHSLMLGLVTNAPTQLVAGQIYEGLLRYDDKLKPLPSLAKSWEISPDGLRYTFHLNQGVTWHDGKPFTAADVLFSVNDFLMKTQPRHRNTMTRVADVGAPDDHTVVFTLKEPFEPFIRSFAFWVMPMVPKHIYEGTDYASNPANDRPIGTGPFKFESWRKGSAIHLVKNETYYLAGKPYLQDIYYHVIPDGASRAVAYETGKVDVLPGGSVENFDVPRLTAQNNTCVSQKGQEFDSPLSFLWLNNRKPPMNDVRFRQAVMYAMDRQFALDVLWNGIGKVATGPIAGTTPFYKAVQPQYPHDPKKAKALLAEMHYDGKPLRLLPLPYGETWQRWAEAVKQNLGDVGIPVEIQATDVAGWNQRVSQWDYDMAFTFLFQNGDPALGVERNYISSQISKGNPWNNVEGYTNPTVDALFAKAALATPAEKRQDLYDEVQKAVQADVPVAWLLDLRFPVIYRCNFQNLITTANGLNDSLRDTWIKR</sequence>
<name>A0A1I4SQK1_9HYPH</name>
<keyword evidence="7" id="KW-1185">Reference proteome</keyword>
<evidence type="ECO:0000313" key="7">
    <source>
        <dbReference type="Proteomes" id="UP000199048"/>
    </source>
</evidence>
<feature type="chain" id="PRO_5011641832" evidence="4">
    <location>
        <begin position="23"/>
        <end position="517"/>
    </location>
</feature>
<comment type="similarity">
    <text evidence="2">Belongs to the bacterial solute-binding protein 5 family.</text>
</comment>
<dbReference type="InterPro" id="IPR000914">
    <property type="entry name" value="SBP_5_dom"/>
</dbReference>
<dbReference type="GO" id="GO:0030288">
    <property type="term" value="C:outer membrane-bounded periplasmic space"/>
    <property type="evidence" value="ECO:0007669"/>
    <property type="project" value="UniProtKB-ARBA"/>
</dbReference>
<dbReference type="Pfam" id="PF00496">
    <property type="entry name" value="SBP_bac_5"/>
    <property type="match status" value="1"/>
</dbReference>
<dbReference type="GO" id="GO:0043190">
    <property type="term" value="C:ATP-binding cassette (ABC) transporter complex"/>
    <property type="evidence" value="ECO:0007669"/>
    <property type="project" value="InterPro"/>
</dbReference>
<dbReference type="PANTHER" id="PTHR30290:SF38">
    <property type="entry name" value="D,D-DIPEPTIDE-BINDING PERIPLASMIC PROTEIN DDPA-RELATED"/>
    <property type="match status" value="1"/>
</dbReference>
<dbReference type="PANTHER" id="PTHR30290">
    <property type="entry name" value="PERIPLASMIC BINDING COMPONENT OF ABC TRANSPORTER"/>
    <property type="match status" value="1"/>
</dbReference>
<evidence type="ECO:0000256" key="4">
    <source>
        <dbReference type="SAM" id="SignalP"/>
    </source>
</evidence>
<dbReference type="AlphaFoldDB" id="A0A1I4SQK1"/>